<accession>A0A066YR24</accession>
<dbReference type="Proteomes" id="UP000027178">
    <property type="component" value="Unassembled WGS sequence"/>
</dbReference>
<gene>
    <name evidence="1" type="ORF">KCH_43110</name>
</gene>
<evidence type="ECO:0000313" key="2">
    <source>
        <dbReference type="Proteomes" id="UP000027178"/>
    </source>
</evidence>
<comment type="caution">
    <text evidence="1">The sequence shown here is derived from an EMBL/GenBank/DDBJ whole genome shotgun (WGS) entry which is preliminary data.</text>
</comment>
<keyword evidence="1" id="KW-0808">Transferase</keyword>
<evidence type="ECO:0000313" key="1">
    <source>
        <dbReference type="EMBL" id="KDN83662.1"/>
    </source>
</evidence>
<dbReference type="GO" id="GO:0016301">
    <property type="term" value="F:kinase activity"/>
    <property type="evidence" value="ECO:0007669"/>
    <property type="project" value="UniProtKB-KW"/>
</dbReference>
<dbReference type="EMBL" id="JNBY01000094">
    <property type="protein sequence ID" value="KDN83662.1"/>
    <property type="molecule type" value="Genomic_DNA"/>
</dbReference>
<dbReference type="AlphaFoldDB" id="A0A066YR24"/>
<dbReference type="eggNOG" id="COG2205">
    <property type="taxonomic scope" value="Bacteria"/>
</dbReference>
<organism evidence="1 2">
    <name type="scientific">Kitasatospora cheerisanensis KCTC 2395</name>
    <dbReference type="NCBI Taxonomy" id="1348663"/>
    <lineage>
        <taxon>Bacteria</taxon>
        <taxon>Bacillati</taxon>
        <taxon>Actinomycetota</taxon>
        <taxon>Actinomycetes</taxon>
        <taxon>Kitasatosporales</taxon>
        <taxon>Streptomycetaceae</taxon>
        <taxon>Kitasatospora</taxon>
    </lineage>
</organism>
<keyword evidence="1" id="KW-0418">Kinase</keyword>
<dbReference type="PATRIC" id="fig|1348663.4.peg.4155"/>
<proteinExistence type="predicted"/>
<name>A0A066YR24_9ACTN</name>
<sequence>MLTAAAVAVAIAVVAVSCWLLVRNTLYGQVRESLKNADPPGAPNQFRVACDTSAASALAAVVAQTDGRQPFHQNKYDNQFISASGMVCFPLQSTRAIQYTQDDLTASTNNRPVYRSGEYADGTPAMVRIWSTPATINGEHVVLLTAVSTREVQDSLNSLALLITGVAGLGVIGAGSPGGWWPGPRSSRWTS</sequence>
<dbReference type="HOGENOM" id="CLU_1419792_0_0_11"/>
<keyword evidence="2" id="KW-1185">Reference proteome</keyword>
<reference evidence="1 2" key="1">
    <citation type="submission" date="2014-05" db="EMBL/GenBank/DDBJ databases">
        <title>Draft Genome Sequence of Kitasatospora cheerisanensis KCTC 2395.</title>
        <authorList>
            <person name="Nam D.H."/>
        </authorList>
    </citation>
    <scope>NUCLEOTIDE SEQUENCE [LARGE SCALE GENOMIC DNA]</scope>
    <source>
        <strain evidence="1 2">KCTC 2395</strain>
    </source>
</reference>
<dbReference type="RefSeq" id="WP_341865394.1">
    <property type="nucleotide sequence ID" value="NZ_KK853997.1"/>
</dbReference>
<protein>
    <submittedName>
        <fullName evidence="1">Putative two-component system sensor kinase</fullName>
    </submittedName>
</protein>